<reference evidence="2 3" key="1">
    <citation type="submission" date="2023-06" db="EMBL/GenBank/DDBJ databases">
        <title>Campylobacter magnum sp. nov., isolated from cecal contents of domestic pigs (Sus scrofa domesticus).</title>
        <authorList>
            <person name="Papic B."/>
            <person name="Gruntar I."/>
        </authorList>
    </citation>
    <scope>NUCLEOTIDE SEQUENCE [LARGE SCALE GENOMIC DNA]</scope>
    <source>
        <strain evidence="3">34484-21</strain>
    </source>
</reference>
<proteinExistence type="predicted"/>
<dbReference type="RefSeq" id="WP_302244609.1">
    <property type="nucleotide sequence ID" value="NZ_JAULJQ010000008.1"/>
</dbReference>
<feature type="transmembrane region" description="Helical" evidence="1">
    <location>
        <begin position="7"/>
        <end position="30"/>
    </location>
</feature>
<keyword evidence="1" id="KW-1133">Transmembrane helix</keyword>
<evidence type="ECO:0000313" key="2">
    <source>
        <dbReference type="EMBL" id="MDO2409829.1"/>
    </source>
</evidence>
<evidence type="ECO:0000256" key="1">
    <source>
        <dbReference type="SAM" id="Phobius"/>
    </source>
</evidence>
<dbReference type="EMBL" id="JAULJQ010000008">
    <property type="protein sequence ID" value="MDO2409829.1"/>
    <property type="molecule type" value="Genomic_DNA"/>
</dbReference>
<keyword evidence="3" id="KW-1185">Reference proteome</keyword>
<keyword evidence="1" id="KW-0472">Membrane</keyword>
<gene>
    <name evidence="2" type="ORF">Q2362_06925</name>
</gene>
<comment type="caution">
    <text evidence="2">The sequence shown here is derived from an EMBL/GenBank/DDBJ whole genome shotgun (WGS) entry which is preliminary data.</text>
</comment>
<sequence>MQKKFRTLVFVFFFIAFIPSIIFGFIIWYIDPFALWHKPFYCPNQVYEYKNMRYNAKRFLERSDYDSLIFGSSMLENTSAKEAAKKLGGSFINISIRGSHFNERRFILDYALAKNKNIKQVLTTFDIEIIPFLHTFSYLAMKHWGVLYDKEMLNDYSVYTNKETLAYIFSTFFKLISGKEVSCENRDFDRPASFFAESEHLLGGIKNFVKNDYNLNETKNAVEKIKNKQISKDELNPKDLALIKELFDKDVIEPIKNHQDTEFIMIVAAYSVVKSAIAFQTNPAGARLQKYFLKYLLNQNLPNLKVYGFDDMGFTDDIANYVDLGHYSKDINSKMLDWIAQKKGILTTQNFDEYWDKYEQKSKAFDLSKFLEELQKAKE</sequence>
<keyword evidence="1" id="KW-0812">Transmembrane</keyword>
<accession>A0ABT8T7Y8</accession>
<organism evidence="2 3">
    <name type="scientific">Campylobacter magnus</name>
    <dbReference type="NCBI Taxonomy" id="3026462"/>
    <lineage>
        <taxon>Bacteria</taxon>
        <taxon>Pseudomonadati</taxon>
        <taxon>Campylobacterota</taxon>
        <taxon>Epsilonproteobacteria</taxon>
        <taxon>Campylobacterales</taxon>
        <taxon>Campylobacteraceae</taxon>
        <taxon>Campylobacter</taxon>
    </lineage>
</organism>
<evidence type="ECO:0000313" key="3">
    <source>
        <dbReference type="Proteomes" id="UP001171111"/>
    </source>
</evidence>
<dbReference type="Proteomes" id="UP001171111">
    <property type="component" value="Unassembled WGS sequence"/>
</dbReference>
<name>A0ABT8T7Y8_9BACT</name>
<protein>
    <submittedName>
        <fullName evidence="2">Uncharacterized protein</fullName>
    </submittedName>
</protein>